<evidence type="ECO:0000313" key="1">
    <source>
        <dbReference type="EMBL" id="KAJ7041426.1"/>
    </source>
</evidence>
<accession>A0AAD6T9M9</accession>
<gene>
    <name evidence="1" type="ORF">C8F04DRAFT_1253118</name>
</gene>
<dbReference type="GO" id="GO:0007166">
    <property type="term" value="P:cell surface receptor signaling pathway"/>
    <property type="evidence" value="ECO:0007669"/>
    <property type="project" value="InterPro"/>
</dbReference>
<dbReference type="Proteomes" id="UP001218188">
    <property type="component" value="Unassembled WGS sequence"/>
</dbReference>
<reference evidence="1" key="1">
    <citation type="submission" date="2023-03" db="EMBL/GenBank/DDBJ databases">
        <title>Massive genome expansion in bonnet fungi (Mycena s.s.) driven by repeated elements and novel gene families across ecological guilds.</title>
        <authorList>
            <consortium name="Lawrence Berkeley National Laboratory"/>
            <person name="Harder C.B."/>
            <person name="Miyauchi S."/>
            <person name="Viragh M."/>
            <person name="Kuo A."/>
            <person name="Thoen E."/>
            <person name="Andreopoulos B."/>
            <person name="Lu D."/>
            <person name="Skrede I."/>
            <person name="Drula E."/>
            <person name="Henrissat B."/>
            <person name="Morin E."/>
            <person name="Kohler A."/>
            <person name="Barry K."/>
            <person name="LaButti K."/>
            <person name="Morin E."/>
            <person name="Salamov A."/>
            <person name="Lipzen A."/>
            <person name="Mereny Z."/>
            <person name="Hegedus B."/>
            <person name="Baldrian P."/>
            <person name="Stursova M."/>
            <person name="Weitz H."/>
            <person name="Taylor A."/>
            <person name="Grigoriev I.V."/>
            <person name="Nagy L.G."/>
            <person name="Martin F."/>
            <person name="Kauserud H."/>
        </authorList>
    </citation>
    <scope>NUCLEOTIDE SEQUENCE</scope>
    <source>
        <strain evidence="1">CBHHK200</strain>
    </source>
</reference>
<dbReference type="InterPro" id="IPR036537">
    <property type="entry name" value="Adaptor_Cbl_N_dom_sf"/>
</dbReference>
<comment type="caution">
    <text evidence="1">The sequence shown here is derived from an EMBL/GenBank/DDBJ whole genome shotgun (WGS) entry which is preliminary data.</text>
</comment>
<organism evidence="1 2">
    <name type="scientific">Mycena alexandri</name>
    <dbReference type="NCBI Taxonomy" id="1745969"/>
    <lineage>
        <taxon>Eukaryota</taxon>
        <taxon>Fungi</taxon>
        <taxon>Dikarya</taxon>
        <taxon>Basidiomycota</taxon>
        <taxon>Agaricomycotina</taxon>
        <taxon>Agaricomycetes</taxon>
        <taxon>Agaricomycetidae</taxon>
        <taxon>Agaricales</taxon>
        <taxon>Marasmiineae</taxon>
        <taxon>Mycenaceae</taxon>
        <taxon>Mycena</taxon>
    </lineage>
</organism>
<sequence length="203" mass="22717">MPHQLTATEARISNLTACLTPVLTLLEHLDEAFGPPFVQPIIKTTQALMDGVQNVKRNKDRCLQLVESIHPVLFAIVRIHLESETIGSLPPVILEDVAEFTETLYKIYTFIGTQQDGNKIKQFFQQSEVHGLLTNCRNGLDQALKVFKGQTALTVLTNVIQVQSEVEAMHKELMELISTLSEGTVSDQSSLVWNSPDLYRTRS</sequence>
<dbReference type="CDD" id="cd21037">
    <property type="entry name" value="MLKL_NTD"/>
    <property type="match status" value="1"/>
</dbReference>
<dbReference type="Gene3D" id="1.20.930.20">
    <property type="entry name" value="Adaptor protein Cbl, N-terminal domain"/>
    <property type="match status" value="1"/>
</dbReference>
<keyword evidence="2" id="KW-1185">Reference proteome</keyword>
<dbReference type="EMBL" id="JARJCM010000017">
    <property type="protein sequence ID" value="KAJ7041426.1"/>
    <property type="molecule type" value="Genomic_DNA"/>
</dbReference>
<name>A0AAD6T9M9_9AGAR</name>
<dbReference type="InterPro" id="IPR059179">
    <property type="entry name" value="MLKL-like_MCAfunc"/>
</dbReference>
<evidence type="ECO:0000313" key="2">
    <source>
        <dbReference type="Proteomes" id="UP001218188"/>
    </source>
</evidence>
<proteinExistence type="predicted"/>
<protein>
    <submittedName>
        <fullName evidence="1">Uncharacterized protein</fullName>
    </submittedName>
</protein>
<dbReference type="AlphaFoldDB" id="A0AAD6T9M9"/>